<dbReference type="InterPro" id="IPR011990">
    <property type="entry name" value="TPR-like_helical_dom_sf"/>
</dbReference>
<dbReference type="GO" id="GO:0006896">
    <property type="term" value="P:Golgi to vacuole transport"/>
    <property type="evidence" value="ECO:0007669"/>
    <property type="project" value="EnsemblFungi"/>
</dbReference>
<dbReference type="STRING" id="1408657.A0A0W4ZML8"/>
<dbReference type="OrthoDB" id="434695at2759"/>
<protein>
    <submittedName>
        <fullName evidence="1">Uncharacterized protein</fullName>
    </submittedName>
</protein>
<dbReference type="InterPro" id="IPR015374">
    <property type="entry name" value="ChAPs"/>
</dbReference>
<evidence type="ECO:0000313" key="2">
    <source>
        <dbReference type="Proteomes" id="UP000053447"/>
    </source>
</evidence>
<sequence length="681" mass="79592">MTEFLKNVPEFMESELGESIASRTESLANFRELGPPNLVHLIKHQPQLGNKDISTYHYVLGVDASSSASLAAYLNNLTYSVDKEQAWFRKNQPWEIHTGLFCIYNAFSRLDIHVEMKIPGGIESIAIDEHGNKKEVTPEMWTETFLCEVLRWLQFSDNYTYQPSGFRKLNPIISTEFEEKFLDACSQLFLKGWKLGCSSETQVPDIINNNLTNGILKYLNMTGRYAVGINHFEKLRYKNSEIIPFLAKLYFLMDEEFIAINLLNESLKLNPVNYSSLVIQAEYLMKKNSYDLALQCAKKAVNYAPSEFITWEILTQVYISLEDYKMALLTLNSCPIYTYYEKDSYRMPEPIKAHFPVPIDINDYELTPNETYKNNNTIDPVLLRLPSPSLRGTFSRAYDLLIKIVTKIGWDRLLKFRSLVFIMKEEYKLHKENHDNTTSNQSASITAFSNYKNNSLKKTHKAEDSEFNSISKNCKKQLNTETEILMQKKNSIDNHISNEKCYRNKKNNSLLFYGKRLCERWLDNLFMVLYEDLRVYTIWRAEISHFNAQKAQCKKTAAEWEILGNLAWRLQYKEESLEAFRNCLKLKFSIKAWDKSLLFYKEQGNHEEVLLAIVKLNAWNCRWYSEFSPDLLRHLQNMIACDGITKIRNMLSSIAAPKTYIELMDRYFVFIEKFKLLGYSE</sequence>
<dbReference type="Pfam" id="PF09295">
    <property type="entry name" value="ChAPs"/>
    <property type="match status" value="1"/>
</dbReference>
<gene>
    <name evidence="1" type="ORF">T551_02227</name>
</gene>
<dbReference type="GO" id="GO:0006874">
    <property type="term" value="P:intracellular calcium ion homeostasis"/>
    <property type="evidence" value="ECO:0007669"/>
    <property type="project" value="EnsemblFungi"/>
</dbReference>
<dbReference type="AlphaFoldDB" id="A0A0W4ZML8"/>
<dbReference type="GO" id="GO:0034044">
    <property type="term" value="C:exomer complex"/>
    <property type="evidence" value="ECO:0007669"/>
    <property type="project" value="EnsemblFungi"/>
</dbReference>
<dbReference type="EMBL" id="LFWA01000009">
    <property type="protein sequence ID" value="KTW29611.1"/>
    <property type="molecule type" value="Genomic_DNA"/>
</dbReference>
<dbReference type="PANTHER" id="PTHR31975">
    <property type="entry name" value="BUD SITE SELECTION PROTEIN 7-RELATED"/>
    <property type="match status" value="1"/>
</dbReference>
<dbReference type="Gene3D" id="1.25.40.10">
    <property type="entry name" value="Tetratricopeptide repeat domain"/>
    <property type="match status" value="1"/>
</dbReference>
<keyword evidence="2" id="KW-1185">Reference proteome</keyword>
<name>A0A0W4ZML8_PNEJ7</name>
<dbReference type="eggNOG" id="ENOG502QSKI">
    <property type="taxonomic scope" value="Eukaryota"/>
</dbReference>
<proteinExistence type="predicted"/>
<organism evidence="1 2">
    <name type="scientific">Pneumocystis jirovecii (strain RU7)</name>
    <name type="common">Human pneumocystis pneumonia agent</name>
    <dbReference type="NCBI Taxonomy" id="1408657"/>
    <lineage>
        <taxon>Eukaryota</taxon>
        <taxon>Fungi</taxon>
        <taxon>Dikarya</taxon>
        <taxon>Ascomycota</taxon>
        <taxon>Taphrinomycotina</taxon>
        <taxon>Pneumocystomycetes</taxon>
        <taxon>Pneumocystaceae</taxon>
        <taxon>Pneumocystis</taxon>
    </lineage>
</organism>
<accession>A0A0W4ZML8</accession>
<dbReference type="VEuPathDB" id="FungiDB:T551_02227"/>
<dbReference type="SUPFAM" id="SSF48452">
    <property type="entry name" value="TPR-like"/>
    <property type="match status" value="1"/>
</dbReference>
<dbReference type="RefSeq" id="XP_018229442.1">
    <property type="nucleotide sequence ID" value="XM_018374490.1"/>
</dbReference>
<dbReference type="GeneID" id="28940745"/>
<dbReference type="GO" id="GO:0043001">
    <property type="term" value="P:Golgi to plasma membrane protein transport"/>
    <property type="evidence" value="ECO:0007669"/>
    <property type="project" value="EnsemblFungi"/>
</dbReference>
<evidence type="ECO:0000313" key="1">
    <source>
        <dbReference type="EMBL" id="KTW29611.1"/>
    </source>
</evidence>
<comment type="caution">
    <text evidence="1">The sequence shown here is derived from an EMBL/GenBank/DDBJ whole genome shotgun (WGS) entry which is preliminary data.</text>
</comment>
<reference evidence="2" key="1">
    <citation type="journal article" date="2016" name="Nat. Commun.">
        <title>Genome analysis of three Pneumocystis species reveals adaptation mechanisms to life exclusively in mammalian hosts.</title>
        <authorList>
            <person name="Ma L."/>
            <person name="Chen Z."/>
            <person name="Huang D.W."/>
            <person name="Kutty G."/>
            <person name="Ishihara M."/>
            <person name="Wang H."/>
            <person name="Abouelleil A."/>
            <person name="Bishop L."/>
            <person name="Davey E."/>
            <person name="Deng R."/>
            <person name="Deng X."/>
            <person name="Fan L."/>
            <person name="Fantoni G."/>
            <person name="Fitzgerald M."/>
            <person name="Gogineni E."/>
            <person name="Goldberg J.M."/>
            <person name="Handley G."/>
            <person name="Hu X."/>
            <person name="Huber C."/>
            <person name="Jiao X."/>
            <person name="Jones K."/>
            <person name="Levin J.Z."/>
            <person name="Liu Y."/>
            <person name="Macdonald P."/>
            <person name="Melnikov A."/>
            <person name="Raley C."/>
            <person name="Sassi M."/>
            <person name="Sherman B.T."/>
            <person name="Song X."/>
            <person name="Sykes S."/>
            <person name="Tran B."/>
            <person name="Walsh L."/>
            <person name="Xia Y."/>
            <person name="Yang J."/>
            <person name="Young S."/>
            <person name="Zeng Q."/>
            <person name="Zheng X."/>
            <person name="Stephens R."/>
            <person name="Nusbaum C."/>
            <person name="Birren B.W."/>
            <person name="Azadi P."/>
            <person name="Lempicki R.A."/>
            <person name="Cuomo C.A."/>
            <person name="Kovacs J.A."/>
        </authorList>
    </citation>
    <scope>NUCLEOTIDE SEQUENCE [LARGE SCALE GENOMIC DNA]</scope>
    <source>
        <strain evidence="2">RU7</strain>
    </source>
</reference>
<dbReference type="Proteomes" id="UP000053447">
    <property type="component" value="Unassembled WGS sequence"/>
</dbReference>
<dbReference type="PANTHER" id="PTHR31975:SF1">
    <property type="entry name" value="BUD SITE SELECTION PROTEIN 7-RELATED"/>
    <property type="match status" value="1"/>
</dbReference>